<gene>
    <name evidence="3" type="ORF">PROFUN_10692</name>
</gene>
<evidence type="ECO:0000313" key="4">
    <source>
        <dbReference type="Proteomes" id="UP000241769"/>
    </source>
</evidence>
<name>A0A2P6N9K4_9EUKA</name>
<proteinExistence type="predicted"/>
<organism evidence="3 4">
    <name type="scientific">Planoprotostelium fungivorum</name>
    <dbReference type="NCBI Taxonomy" id="1890364"/>
    <lineage>
        <taxon>Eukaryota</taxon>
        <taxon>Amoebozoa</taxon>
        <taxon>Evosea</taxon>
        <taxon>Variosea</taxon>
        <taxon>Cavosteliida</taxon>
        <taxon>Cavosteliaceae</taxon>
        <taxon>Planoprotostelium</taxon>
    </lineage>
</organism>
<dbReference type="InterPro" id="IPR043992">
    <property type="entry name" value="SLT_3"/>
</dbReference>
<dbReference type="Pfam" id="PF18896">
    <property type="entry name" value="SLT_3"/>
    <property type="match status" value="1"/>
</dbReference>
<feature type="chain" id="PRO_5015141870" description="Transglycosylase SLT domain-containing protein" evidence="1">
    <location>
        <begin position="21"/>
        <end position="153"/>
    </location>
</feature>
<dbReference type="InterPro" id="IPR023346">
    <property type="entry name" value="Lysozyme-like_dom_sf"/>
</dbReference>
<sequence length="153" mass="16118">MNSRLLFALALCGLFVFTFASNCGGNCPANNCKTCPCGTKKSFANIQSTCSQWKGINLRCCNCIANAESSGNANAMHGNGDGSIDVGLFQINSVNWKSCNGGRAPCGLSENIKCAKSIYGYKKNFSPWATCGGCGCCGSRFFAELMNSTVLEA</sequence>
<comment type="caution">
    <text evidence="3">The sequence shown here is derived from an EMBL/GenBank/DDBJ whole genome shotgun (WGS) entry which is preliminary data.</text>
</comment>
<feature type="domain" description="Transglycosylase SLT" evidence="2">
    <location>
        <begin position="60"/>
        <end position="130"/>
    </location>
</feature>
<dbReference type="OrthoDB" id="17373at2759"/>
<dbReference type="InParanoid" id="A0A2P6N9K4"/>
<evidence type="ECO:0000313" key="3">
    <source>
        <dbReference type="EMBL" id="PRP80637.1"/>
    </source>
</evidence>
<keyword evidence="4" id="KW-1185">Reference proteome</keyword>
<feature type="signal peptide" evidence="1">
    <location>
        <begin position="1"/>
        <end position="20"/>
    </location>
</feature>
<evidence type="ECO:0000259" key="2">
    <source>
        <dbReference type="Pfam" id="PF18896"/>
    </source>
</evidence>
<dbReference type="AlphaFoldDB" id="A0A2P6N9K4"/>
<dbReference type="Gene3D" id="1.10.530.10">
    <property type="match status" value="1"/>
</dbReference>
<protein>
    <recommendedName>
        <fullName evidence="2">Transglycosylase SLT domain-containing protein</fullName>
    </recommendedName>
</protein>
<reference evidence="3 4" key="1">
    <citation type="journal article" date="2018" name="Genome Biol. Evol.">
        <title>Multiple Roots of Fruiting Body Formation in Amoebozoa.</title>
        <authorList>
            <person name="Hillmann F."/>
            <person name="Forbes G."/>
            <person name="Novohradska S."/>
            <person name="Ferling I."/>
            <person name="Riege K."/>
            <person name="Groth M."/>
            <person name="Westermann M."/>
            <person name="Marz M."/>
            <person name="Spaller T."/>
            <person name="Winckler T."/>
            <person name="Schaap P."/>
            <person name="Glockner G."/>
        </authorList>
    </citation>
    <scope>NUCLEOTIDE SEQUENCE [LARGE SCALE GENOMIC DNA]</scope>
    <source>
        <strain evidence="3 4">Jena</strain>
    </source>
</reference>
<dbReference type="SUPFAM" id="SSF53955">
    <property type="entry name" value="Lysozyme-like"/>
    <property type="match status" value="1"/>
</dbReference>
<accession>A0A2P6N9K4</accession>
<keyword evidence="1" id="KW-0732">Signal</keyword>
<evidence type="ECO:0000256" key="1">
    <source>
        <dbReference type="SAM" id="SignalP"/>
    </source>
</evidence>
<dbReference type="Proteomes" id="UP000241769">
    <property type="component" value="Unassembled WGS sequence"/>
</dbReference>
<dbReference type="EMBL" id="MDYQ01000142">
    <property type="protein sequence ID" value="PRP80637.1"/>
    <property type="molecule type" value="Genomic_DNA"/>
</dbReference>